<feature type="compositionally biased region" description="Basic and acidic residues" evidence="1">
    <location>
        <begin position="687"/>
        <end position="696"/>
    </location>
</feature>
<feature type="compositionally biased region" description="Basic and acidic residues" evidence="1">
    <location>
        <begin position="544"/>
        <end position="562"/>
    </location>
</feature>
<proteinExistence type="predicted"/>
<feature type="compositionally biased region" description="Polar residues" evidence="1">
    <location>
        <begin position="50"/>
        <end position="73"/>
    </location>
</feature>
<dbReference type="GeneID" id="36562167"/>
<evidence type="ECO:0000259" key="2">
    <source>
        <dbReference type="PROSITE" id="PS50090"/>
    </source>
</evidence>
<dbReference type="Gene3D" id="1.10.10.60">
    <property type="entry name" value="Homeodomain-like"/>
    <property type="match status" value="1"/>
</dbReference>
<accession>A0A2I2GHU8</accession>
<evidence type="ECO:0000313" key="3">
    <source>
        <dbReference type="EMBL" id="PLB52448.1"/>
    </source>
</evidence>
<name>A0A2I2GHU8_9EURO</name>
<feature type="compositionally biased region" description="Acidic residues" evidence="1">
    <location>
        <begin position="783"/>
        <end position="793"/>
    </location>
</feature>
<dbReference type="EMBL" id="MSFO01000002">
    <property type="protein sequence ID" value="PLB52448.1"/>
    <property type="molecule type" value="Genomic_DNA"/>
</dbReference>
<feature type="compositionally biased region" description="Low complexity" evidence="1">
    <location>
        <begin position="18"/>
        <end position="32"/>
    </location>
</feature>
<dbReference type="CDD" id="cd11660">
    <property type="entry name" value="SANT_TRF"/>
    <property type="match status" value="1"/>
</dbReference>
<protein>
    <recommendedName>
        <fullName evidence="2">Myb-like domain-containing protein</fullName>
    </recommendedName>
</protein>
<feature type="compositionally biased region" description="Low complexity" evidence="1">
    <location>
        <begin position="628"/>
        <end position="640"/>
    </location>
</feature>
<sequence length="954" mass="106406">MARSRSRSASRPYEPTLKSTKAVSNAKAAVASPSRRRVTRSQSREPELSGLQNGDLNAGRPSTNARSWKQNMGRNGKGLDAVVEESPVRSPAKSPRKSGARHDNHTAPDSPEDAANISGTTILPSEPDTSLDPEMMLESIGDLLRTSSDVLKLLVPASTDPVSIVNLASKLADPKNTQSRRLSRSKSKFESEASYFGGHSYIDVERNSELVCSALKNRRDGLAEDWTPYPMQKANCARFAIEVLLARAETDAPRQAIQHVEGLFPSVFMSDIVHDGQLPAMGESSLGKDTFNLALEIRTQFLIGLMEEHQNDPGFDPDALLQGTFLVEELPEEVYDSSKAPLRGFNLTSLGGADGYLPFHPSRFRDDAYDRFNELRLNVTDGLVDIDELKSTYRWSSFTMKAAQWIRKRNDEIDVQLRGRRPAEDIKDEYFASPRSVPRVSSIAPRSEATLSPARMGSARPSTLAAEYQRMTARGSPFKITPSRSRIPSNLRISDSHSIKNTPSPSRESPIHQTASDAPQERDDQGTLNTQGSPVERTAPEPSTSDHPDNQEEPRTAPEIRERRKSKPSFLNASSIGRIMQRQRRSSDFVQPSLQAEDDTLVSEDRRKTLPATSQSKAADPVEPERPAAPTAPVEPAEIPDTIIDSPLFVPQDDELLTINDTGFSLDADNSRIQIERSHSPPVGSKISHEPGRQRADSIASIPVNRSPGPGLPSDRELWQATKKHVASNPDAARSKHPRAAFIDHQENAHRVSPISHGANANDTQRTLPVPRPLNKRRREESNDQDEDEESEGEFDRDARTVDVSRKRAAKPAQRTNKRQRIANEDEEQAGSSSAPQNQETRGPSPTIPYRLSQPSTHQSHVRWTPAEDERLIRLIKEYECKWSRIEQENEAQPEKPGEKRIEARNQIQLKDRARNLRIKYHRNQQPLPKNFDRVTIKQADVDRLAKQGIIVPR</sequence>
<gene>
    <name evidence="3" type="ORF">P170DRAFT_507242</name>
</gene>
<dbReference type="PROSITE" id="PS50090">
    <property type="entry name" value="MYB_LIKE"/>
    <property type="match status" value="1"/>
</dbReference>
<dbReference type="Proteomes" id="UP000234275">
    <property type="component" value="Unassembled WGS sequence"/>
</dbReference>
<dbReference type="InterPro" id="IPR001005">
    <property type="entry name" value="SANT/Myb"/>
</dbReference>
<evidence type="ECO:0000256" key="1">
    <source>
        <dbReference type="SAM" id="MobiDB-lite"/>
    </source>
</evidence>
<dbReference type="SUPFAM" id="SSF46689">
    <property type="entry name" value="Homeodomain-like"/>
    <property type="match status" value="1"/>
</dbReference>
<comment type="caution">
    <text evidence="3">The sequence shown here is derived from an EMBL/GenBank/DDBJ whole genome shotgun (WGS) entry which is preliminary data.</text>
</comment>
<dbReference type="VEuPathDB" id="FungiDB:P170DRAFT_507242"/>
<dbReference type="InterPro" id="IPR009057">
    <property type="entry name" value="Homeodomain-like_sf"/>
</dbReference>
<feature type="compositionally biased region" description="Basic and acidic residues" evidence="1">
    <location>
        <begin position="794"/>
        <end position="806"/>
    </location>
</feature>
<feature type="region of interest" description="Disordered" evidence="1">
    <location>
        <begin position="437"/>
        <end position="643"/>
    </location>
</feature>
<dbReference type="STRING" id="1392250.A0A2I2GHU8"/>
<dbReference type="AlphaFoldDB" id="A0A2I2GHU8"/>
<organism evidence="3 4">
    <name type="scientific">Aspergillus steynii IBT 23096</name>
    <dbReference type="NCBI Taxonomy" id="1392250"/>
    <lineage>
        <taxon>Eukaryota</taxon>
        <taxon>Fungi</taxon>
        <taxon>Dikarya</taxon>
        <taxon>Ascomycota</taxon>
        <taxon>Pezizomycotina</taxon>
        <taxon>Eurotiomycetes</taxon>
        <taxon>Eurotiomycetidae</taxon>
        <taxon>Eurotiales</taxon>
        <taxon>Aspergillaceae</taxon>
        <taxon>Aspergillus</taxon>
        <taxon>Aspergillus subgen. Circumdati</taxon>
    </lineage>
</organism>
<dbReference type="OrthoDB" id="5398572at2759"/>
<feature type="compositionally biased region" description="Polar residues" evidence="1">
    <location>
        <begin position="482"/>
        <end position="493"/>
    </location>
</feature>
<feature type="compositionally biased region" description="Polar residues" evidence="1">
    <location>
        <begin position="830"/>
        <end position="844"/>
    </location>
</feature>
<evidence type="ECO:0000313" key="4">
    <source>
        <dbReference type="Proteomes" id="UP000234275"/>
    </source>
</evidence>
<keyword evidence="4" id="KW-1185">Reference proteome</keyword>
<dbReference type="RefSeq" id="XP_024707750.1">
    <property type="nucleotide sequence ID" value="XM_024854461.1"/>
</dbReference>
<feature type="compositionally biased region" description="Polar residues" evidence="1">
    <location>
        <begin position="499"/>
        <end position="517"/>
    </location>
</feature>
<feature type="domain" description="Myb-like" evidence="2">
    <location>
        <begin position="863"/>
        <end position="918"/>
    </location>
</feature>
<feature type="region of interest" description="Disordered" evidence="1">
    <location>
        <begin position="675"/>
        <end position="861"/>
    </location>
</feature>
<reference evidence="3 4" key="1">
    <citation type="submission" date="2016-12" db="EMBL/GenBank/DDBJ databases">
        <title>The genomes of Aspergillus section Nigri reveals drivers in fungal speciation.</title>
        <authorList>
            <consortium name="DOE Joint Genome Institute"/>
            <person name="Vesth T.C."/>
            <person name="Nybo J."/>
            <person name="Theobald S."/>
            <person name="Brandl J."/>
            <person name="Frisvad J.C."/>
            <person name="Nielsen K.F."/>
            <person name="Lyhne E.K."/>
            <person name="Kogle M.E."/>
            <person name="Kuo A."/>
            <person name="Riley R."/>
            <person name="Clum A."/>
            <person name="Nolan M."/>
            <person name="Lipzen A."/>
            <person name="Salamov A."/>
            <person name="Henrissat B."/>
            <person name="Wiebenga A."/>
            <person name="De Vries R.P."/>
            <person name="Grigoriev I.V."/>
            <person name="Mortensen U.H."/>
            <person name="Andersen M.R."/>
            <person name="Baker S.E."/>
        </authorList>
    </citation>
    <scope>NUCLEOTIDE SEQUENCE [LARGE SCALE GENOMIC DNA]</scope>
    <source>
        <strain evidence="3 4">IBT 23096</strain>
    </source>
</reference>
<feature type="region of interest" description="Disordered" evidence="1">
    <location>
        <begin position="1"/>
        <end position="133"/>
    </location>
</feature>